<dbReference type="PANTHER" id="PTHR35089">
    <property type="entry name" value="CHAPERONE PROTEIN SKP"/>
    <property type="match status" value="1"/>
</dbReference>
<keyword evidence="2 3" id="KW-0732">Signal</keyword>
<sequence>MKKMILIAFVALFATTTFAQTTKVGTVDADFILSKMPELTTAQEALKVYNKDLEKQLSDKLANYDKVYKAAEAAFEGMTPAEKTAKQEELGGLENDIAKFRNNGTQLVQLKQEELLRPLYKKIGDNVAIVAKELGYTQILNIGNNNNLAYIDPAHDITVKTLAKMGITIE</sequence>
<dbReference type="Pfam" id="PF03938">
    <property type="entry name" value="OmpH"/>
    <property type="match status" value="1"/>
</dbReference>
<dbReference type="SUPFAM" id="SSF111384">
    <property type="entry name" value="OmpH-like"/>
    <property type="match status" value="1"/>
</dbReference>
<evidence type="ECO:0000256" key="2">
    <source>
        <dbReference type="ARBA" id="ARBA00022729"/>
    </source>
</evidence>
<organism evidence="4 5">
    <name type="scientific">Dokdonia ponticola</name>
    <dbReference type="NCBI Taxonomy" id="2041041"/>
    <lineage>
        <taxon>Bacteria</taxon>
        <taxon>Pseudomonadati</taxon>
        <taxon>Bacteroidota</taxon>
        <taxon>Flavobacteriia</taxon>
        <taxon>Flavobacteriales</taxon>
        <taxon>Flavobacteriaceae</taxon>
        <taxon>Dokdonia</taxon>
    </lineage>
</organism>
<evidence type="ECO:0000313" key="4">
    <source>
        <dbReference type="EMBL" id="MFC4633187.1"/>
    </source>
</evidence>
<dbReference type="Gene3D" id="3.30.910.20">
    <property type="entry name" value="Skp domain"/>
    <property type="match status" value="1"/>
</dbReference>
<evidence type="ECO:0000256" key="3">
    <source>
        <dbReference type="SAM" id="SignalP"/>
    </source>
</evidence>
<evidence type="ECO:0000256" key="1">
    <source>
        <dbReference type="ARBA" id="ARBA00009091"/>
    </source>
</evidence>
<protein>
    <submittedName>
        <fullName evidence="4">OmpH family outer membrane protein</fullName>
    </submittedName>
</protein>
<comment type="caution">
    <text evidence="4">The sequence shown here is derived from an EMBL/GenBank/DDBJ whole genome shotgun (WGS) entry which is preliminary data.</text>
</comment>
<dbReference type="PANTHER" id="PTHR35089:SF1">
    <property type="entry name" value="CHAPERONE PROTEIN SKP"/>
    <property type="match status" value="1"/>
</dbReference>
<dbReference type="SMART" id="SM00935">
    <property type="entry name" value="OmpH"/>
    <property type="match status" value="1"/>
</dbReference>
<gene>
    <name evidence="4" type="ORF">ACFO3O_04675</name>
</gene>
<feature type="chain" id="PRO_5045298701" evidence="3">
    <location>
        <begin position="20"/>
        <end position="170"/>
    </location>
</feature>
<dbReference type="InterPro" id="IPR005632">
    <property type="entry name" value="Chaperone_Skp"/>
</dbReference>
<name>A0ABV9HSQ3_9FLAO</name>
<accession>A0ABV9HSQ3</accession>
<proteinExistence type="inferred from homology"/>
<comment type="similarity">
    <text evidence="1">Belongs to the Skp family.</text>
</comment>
<dbReference type="InterPro" id="IPR024930">
    <property type="entry name" value="Skp_dom_sf"/>
</dbReference>
<dbReference type="EMBL" id="JBHSFV010000002">
    <property type="protein sequence ID" value="MFC4633187.1"/>
    <property type="molecule type" value="Genomic_DNA"/>
</dbReference>
<evidence type="ECO:0000313" key="5">
    <source>
        <dbReference type="Proteomes" id="UP001596043"/>
    </source>
</evidence>
<dbReference type="Proteomes" id="UP001596043">
    <property type="component" value="Unassembled WGS sequence"/>
</dbReference>
<feature type="signal peptide" evidence="3">
    <location>
        <begin position="1"/>
        <end position="19"/>
    </location>
</feature>
<keyword evidence="5" id="KW-1185">Reference proteome</keyword>
<dbReference type="RefSeq" id="WP_379977381.1">
    <property type="nucleotide sequence ID" value="NZ_JBHSFV010000002.1"/>
</dbReference>
<reference evidence="5" key="1">
    <citation type="journal article" date="2019" name="Int. J. Syst. Evol. Microbiol.">
        <title>The Global Catalogue of Microorganisms (GCM) 10K type strain sequencing project: providing services to taxonomists for standard genome sequencing and annotation.</title>
        <authorList>
            <consortium name="The Broad Institute Genomics Platform"/>
            <consortium name="The Broad Institute Genome Sequencing Center for Infectious Disease"/>
            <person name="Wu L."/>
            <person name="Ma J."/>
        </authorList>
    </citation>
    <scope>NUCLEOTIDE SEQUENCE [LARGE SCALE GENOMIC DNA]</scope>
    <source>
        <strain evidence="5">YJ-61-S</strain>
    </source>
</reference>